<dbReference type="AlphaFoldDB" id="V2XLZ2"/>
<gene>
    <name evidence="4" type="ORF">Moror_13015</name>
</gene>
<feature type="compositionally biased region" description="Polar residues" evidence="1">
    <location>
        <begin position="157"/>
        <end position="167"/>
    </location>
</feature>
<organism evidence="4 5">
    <name type="scientific">Moniliophthora roreri (strain MCA 2997)</name>
    <name type="common">Cocoa frosty pod rot fungus</name>
    <name type="synonym">Crinipellis roreri</name>
    <dbReference type="NCBI Taxonomy" id="1381753"/>
    <lineage>
        <taxon>Eukaryota</taxon>
        <taxon>Fungi</taxon>
        <taxon>Dikarya</taxon>
        <taxon>Basidiomycota</taxon>
        <taxon>Agaricomycotina</taxon>
        <taxon>Agaricomycetes</taxon>
        <taxon>Agaricomycetidae</taxon>
        <taxon>Agaricales</taxon>
        <taxon>Marasmiineae</taxon>
        <taxon>Marasmiaceae</taxon>
        <taxon>Moniliophthora</taxon>
    </lineage>
</organism>
<keyword evidence="2" id="KW-0812">Transmembrane</keyword>
<dbReference type="Proteomes" id="UP000017559">
    <property type="component" value="Unassembled WGS sequence"/>
</dbReference>
<dbReference type="HOGENOM" id="CLU_1005052_0_0_1"/>
<keyword evidence="5" id="KW-1185">Reference proteome</keyword>
<feature type="compositionally biased region" description="Low complexity" evidence="1">
    <location>
        <begin position="144"/>
        <end position="156"/>
    </location>
</feature>
<sequence>MFRVSLASLLVLTTRLVHVYPFRFAPVPSTVTPGIPITVTWFRSAQETESFVIVKNGGGRLGSIATITVDAKPGQTSGTAEVTFFETKKFILQAVETNALGDPINTIFFDSQTIRNFGERDGATQVASEMLSGRPAQRTRIPVTTTTPDSSSTITSENGIISPSGFGSNATMTSTTFGSGRQVQELSPGAIVGIVIGCCAFILTCVWIFRYRLNRRRTRMQKVTTPELDVYMIPSNLQPPARSKRSVSQRHRDAGPVEAVLHRSGSGELPPAYQDLV</sequence>
<comment type="caution">
    <text evidence="4">The sequence shown here is derived from an EMBL/GenBank/DDBJ whole genome shotgun (WGS) entry which is preliminary data.</text>
</comment>
<feature type="signal peptide" evidence="3">
    <location>
        <begin position="1"/>
        <end position="19"/>
    </location>
</feature>
<reference evidence="4 5" key="1">
    <citation type="journal article" date="2014" name="BMC Genomics">
        <title>Genome and secretome analysis of the hemibiotrophic fungal pathogen, Moniliophthora roreri, which causes frosty pod rot disease of cacao: mechanisms of the biotrophic and necrotrophic phases.</title>
        <authorList>
            <person name="Meinhardt L.W."/>
            <person name="Costa G.G.L."/>
            <person name="Thomazella D.P.T."/>
            <person name="Teixeira P.J.P.L."/>
            <person name="Carazzolle M.F."/>
            <person name="Schuster S.C."/>
            <person name="Carlson J.E."/>
            <person name="Guiltinan M.J."/>
            <person name="Mieczkowski P."/>
            <person name="Farmer A."/>
            <person name="Ramaraj T."/>
            <person name="Crozier J."/>
            <person name="Davis R.E."/>
            <person name="Shao J."/>
            <person name="Melnick R.L."/>
            <person name="Pereira G.A.G."/>
            <person name="Bailey B.A."/>
        </authorList>
    </citation>
    <scope>NUCLEOTIDE SEQUENCE [LARGE SCALE GENOMIC DNA]</scope>
    <source>
        <strain evidence="4 5">MCA 2997</strain>
    </source>
</reference>
<keyword evidence="2" id="KW-1133">Transmembrane helix</keyword>
<feature type="chain" id="PRO_5004713942" evidence="3">
    <location>
        <begin position="20"/>
        <end position="277"/>
    </location>
</feature>
<accession>V2XLZ2</accession>
<evidence type="ECO:0000256" key="3">
    <source>
        <dbReference type="SAM" id="SignalP"/>
    </source>
</evidence>
<dbReference type="EMBL" id="AWSO01000168">
    <property type="protein sequence ID" value="ESK93876.1"/>
    <property type="molecule type" value="Genomic_DNA"/>
</dbReference>
<keyword evidence="2" id="KW-0472">Membrane</keyword>
<evidence type="ECO:0000313" key="4">
    <source>
        <dbReference type="EMBL" id="ESK93876.1"/>
    </source>
</evidence>
<feature type="transmembrane region" description="Helical" evidence="2">
    <location>
        <begin position="189"/>
        <end position="209"/>
    </location>
</feature>
<dbReference type="KEGG" id="mrr:Moror_13015"/>
<name>V2XLZ2_MONRO</name>
<feature type="region of interest" description="Disordered" evidence="1">
    <location>
        <begin position="143"/>
        <end position="167"/>
    </location>
</feature>
<evidence type="ECO:0000256" key="2">
    <source>
        <dbReference type="SAM" id="Phobius"/>
    </source>
</evidence>
<proteinExistence type="predicted"/>
<keyword evidence="3" id="KW-0732">Signal</keyword>
<protein>
    <submittedName>
        <fullName evidence="4">Uncharacterized protein</fullName>
    </submittedName>
</protein>
<evidence type="ECO:0000256" key="1">
    <source>
        <dbReference type="SAM" id="MobiDB-lite"/>
    </source>
</evidence>
<feature type="region of interest" description="Disordered" evidence="1">
    <location>
        <begin position="234"/>
        <end position="277"/>
    </location>
</feature>
<evidence type="ECO:0000313" key="5">
    <source>
        <dbReference type="Proteomes" id="UP000017559"/>
    </source>
</evidence>